<dbReference type="EMBL" id="CMVM020000210">
    <property type="status" value="NOT_ANNOTATED_CDS"/>
    <property type="molecule type" value="Genomic_DNA"/>
</dbReference>
<sequence length="39" mass="4883">MVIFVDIAKWYCRSKRKMGLIIRQYQKCHKITILRTRER</sequence>
<organism evidence="1 2">
    <name type="scientific">Onchocerca volvulus</name>
    <dbReference type="NCBI Taxonomy" id="6282"/>
    <lineage>
        <taxon>Eukaryota</taxon>
        <taxon>Metazoa</taxon>
        <taxon>Ecdysozoa</taxon>
        <taxon>Nematoda</taxon>
        <taxon>Chromadorea</taxon>
        <taxon>Rhabditida</taxon>
        <taxon>Spirurina</taxon>
        <taxon>Spiruromorpha</taxon>
        <taxon>Filarioidea</taxon>
        <taxon>Onchocercidae</taxon>
        <taxon>Onchocerca</taxon>
    </lineage>
</organism>
<reference evidence="1" key="2">
    <citation type="submission" date="2022-06" db="UniProtKB">
        <authorList>
            <consortium name="EnsemblMetazoa"/>
        </authorList>
    </citation>
    <scope>IDENTIFICATION</scope>
</reference>
<dbReference type="EnsemblMetazoa" id="OVOC7485.1">
    <property type="protein sequence ID" value="OVOC7485.1"/>
    <property type="gene ID" value="WBGene00244294"/>
</dbReference>
<evidence type="ECO:0000313" key="2">
    <source>
        <dbReference type="Proteomes" id="UP000024404"/>
    </source>
</evidence>
<name>A0A8R1TYA3_ONCVO</name>
<reference evidence="2" key="1">
    <citation type="submission" date="2013-10" db="EMBL/GenBank/DDBJ databases">
        <title>Genome sequencing of Onchocerca volvulus.</title>
        <authorList>
            <person name="Cotton J."/>
            <person name="Tsai J."/>
            <person name="Stanley E."/>
            <person name="Tracey A."/>
            <person name="Holroyd N."/>
            <person name="Lustigman S."/>
            <person name="Berriman M."/>
        </authorList>
    </citation>
    <scope>NUCLEOTIDE SEQUENCE</scope>
</reference>
<protein>
    <submittedName>
        <fullName evidence="1">Uncharacterized protein</fullName>
    </submittedName>
</protein>
<accession>A0A8R1TYA3</accession>
<dbReference type="Proteomes" id="UP000024404">
    <property type="component" value="Unassembled WGS sequence"/>
</dbReference>
<evidence type="ECO:0000313" key="1">
    <source>
        <dbReference type="EnsemblMetazoa" id="OVOC7485.1"/>
    </source>
</evidence>
<dbReference type="AlphaFoldDB" id="A0A8R1TYA3"/>
<keyword evidence="2" id="KW-1185">Reference proteome</keyword>
<proteinExistence type="predicted"/>